<comment type="subcellular location">
    <subcellularLocation>
        <location evidence="1">Membrane</location>
        <topology evidence="1">Single-pass type I membrane protein</topology>
    </subcellularLocation>
</comment>
<evidence type="ECO:0000313" key="12">
    <source>
        <dbReference type="Proteomes" id="UP001289374"/>
    </source>
</evidence>
<gene>
    <name evidence="11" type="ORF">Sango_0324500</name>
</gene>
<keyword evidence="5" id="KW-0677">Repeat</keyword>
<evidence type="ECO:0000256" key="9">
    <source>
        <dbReference type="SAM" id="SignalP"/>
    </source>
</evidence>
<evidence type="ECO:0000259" key="10">
    <source>
        <dbReference type="Pfam" id="PF08263"/>
    </source>
</evidence>
<keyword evidence="2" id="KW-0433">Leucine-rich repeat</keyword>
<dbReference type="InterPro" id="IPR046956">
    <property type="entry name" value="RLP23-like"/>
</dbReference>
<evidence type="ECO:0000313" key="11">
    <source>
        <dbReference type="EMBL" id="KAK4407435.1"/>
    </source>
</evidence>
<keyword evidence="6" id="KW-1133">Transmembrane helix</keyword>
<dbReference type="Pfam" id="PF00560">
    <property type="entry name" value="LRR_1"/>
    <property type="match status" value="2"/>
</dbReference>
<organism evidence="11 12">
    <name type="scientific">Sesamum angolense</name>
    <dbReference type="NCBI Taxonomy" id="2727404"/>
    <lineage>
        <taxon>Eukaryota</taxon>
        <taxon>Viridiplantae</taxon>
        <taxon>Streptophyta</taxon>
        <taxon>Embryophyta</taxon>
        <taxon>Tracheophyta</taxon>
        <taxon>Spermatophyta</taxon>
        <taxon>Magnoliopsida</taxon>
        <taxon>eudicotyledons</taxon>
        <taxon>Gunneridae</taxon>
        <taxon>Pentapetalae</taxon>
        <taxon>asterids</taxon>
        <taxon>lamiids</taxon>
        <taxon>Lamiales</taxon>
        <taxon>Pedaliaceae</taxon>
        <taxon>Sesamum</taxon>
    </lineage>
</organism>
<dbReference type="Proteomes" id="UP001289374">
    <property type="component" value="Unassembled WGS sequence"/>
</dbReference>
<feature type="chain" id="PRO_5042197557" evidence="9">
    <location>
        <begin position="27"/>
        <end position="269"/>
    </location>
</feature>
<dbReference type="InterPro" id="IPR001611">
    <property type="entry name" value="Leu-rich_rpt"/>
</dbReference>
<protein>
    <submittedName>
        <fullName evidence="11">Receptor-like protein 7</fullName>
    </submittedName>
</protein>
<evidence type="ECO:0000256" key="3">
    <source>
        <dbReference type="ARBA" id="ARBA00022692"/>
    </source>
</evidence>
<dbReference type="Gene3D" id="3.80.10.10">
    <property type="entry name" value="Ribonuclease Inhibitor"/>
    <property type="match status" value="2"/>
</dbReference>
<dbReference type="InterPro" id="IPR013210">
    <property type="entry name" value="LRR_N_plant-typ"/>
</dbReference>
<dbReference type="EMBL" id="JACGWL010000002">
    <property type="protein sequence ID" value="KAK4407435.1"/>
    <property type="molecule type" value="Genomic_DNA"/>
</dbReference>
<feature type="signal peptide" evidence="9">
    <location>
        <begin position="1"/>
        <end position="26"/>
    </location>
</feature>
<reference evidence="11" key="2">
    <citation type="journal article" date="2024" name="Plant">
        <title>Genomic evolution and insights into agronomic trait innovations of Sesamum species.</title>
        <authorList>
            <person name="Miao H."/>
            <person name="Wang L."/>
            <person name="Qu L."/>
            <person name="Liu H."/>
            <person name="Sun Y."/>
            <person name="Le M."/>
            <person name="Wang Q."/>
            <person name="Wei S."/>
            <person name="Zheng Y."/>
            <person name="Lin W."/>
            <person name="Duan Y."/>
            <person name="Cao H."/>
            <person name="Xiong S."/>
            <person name="Wang X."/>
            <person name="Wei L."/>
            <person name="Li C."/>
            <person name="Ma Q."/>
            <person name="Ju M."/>
            <person name="Zhao R."/>
            <person name="Li G."/>
            <person name="Mu C."/>
            <person name="Tian Q."/>
            <person name="Mei H."/>
            <person name="Zhang T."/>
            <person name="Gao T."/>
            <person name="Zhang H."/>
        </authorList>
    </citation>
    <scope>NUCLEOTIDE SEQUENCE</scope>
    <source>
        <strain evidence="11">K16</strain>
    </source>
</reference>
<dbReference type="PANTHER" id="PTHR48063:SF98">
    <property type="entry name" value="LRR RECEPTOR-LIKE SERINE_THREONINE-PROTEIN KINASE FLS2"/>
    <property type="match status" value="1"/>
</dbReference>
<feature type="domain" description="Leucine-rich repeat-containing N-terminal plant-type" evidence="10">
    <location>
        <begin position="32"/>
        <end position="69"/>
    </location>
</feature>
<keyword evidence="3" id="KW-0812">Transmembrane</keyword>
<evidence type="ECO:0000256" key="5">
    <source>
        <dbReference type="ARBA" id="ARBA00022737"/>
    </source>
</evidence>
<evidence type="ECO:0000256" key="6">
    <source>
        <dbReference type="ARBA" id="ARBA00022989"/>
    </source>
</evidence>
<name>A0AAE2C3K1_9LAMI</name>
<dbReference type="Pfam" id="PF13855">
    <property type="entry name" value="LRR_8"/>
    <property type="match status" value="1"/>
</dbReference>
<keyword evidence="12" id="KW-1185">Reference proteome</keyword>
<evidence type="ECO:0000256" key="4">
    <source>
        <dbReference type="ARBA" id="ARBA00022729"/>
    </source>
</evidence>
<accession>A0AAE2C3K1</accession>
<comment type="caution">
    <text evidence="11">The sequence shown here is derived from an EMBL/GenBank/DDBJ whole genome shotgun (WGS) entry which is preliminary data.</text>
</comment>
<dbReference type="GO" id="GO:0016020">
    <property type="term" value="C:membrane"/>
    <property type="evidence" value="ECO:0007669"/>
    <property type="project" value="UniProtKB-SubCell"/>
</dbReference>
<reference evidence="11" key="1">
    <citation type="submission" date="2020-06" db="EMBL/GenBank/DDBJ databases">
        <authorList>
            <person name="Li T."/>
            <person name="Hu X."/>
            <person name="Zhang T."/>
            <person name="Song X."/>
            <person name="Zhang H."/>
            <person name="Dai N."/>
            <person name="Sheng W."/>
            <person name="Hou X."/>
            <person name="Wei L."/>
        </authorList>
    </citation>
    <scope>NUCLEOTIDE SEQUENCE</scope>
    <source>
        <strain evidence="11">K16</strain>
        <tissue evidence="11">Leaf</tissue>
    </source>
</reference>
<keyword evidence="8" id="KW-0325">Glycoprotein</keyword>
<keyword evidence="7" id="KW-0472">Membrane</keyword>
<dbReference type="InterPro" id="IPR032675">
    <property type="entry name" value="LRR_dom_sf"/>
</dbReference>
<keyword evidence="4 9" id="KW-0732">Signal</keyword>
<evidence type="ECO:0000256" key="8">
    <source>
        <dbReference type="ARBA" id="ARBA00023180"/>
    </source>
</evidence>
<dbReference type="SUPFAM" id="SSF52058">
    <property type="entry name" value="L domain-like"/>
    <property type="match status" value="1"/>
</dbReference>
<proteinExistence type="predicted"/>
<dbReference type="AlphaFoldDB" id="A0AAE2C3K1"/>
<keyword evidence="11" id="KW-0675">Receptor</keyword>
<evidence type="ECO:0000256" key="7">
    <source>
        <dbReference type="ARBA" id="ARBA00023136"/>
    </source>
</evidence>
<sequence>MKASNRAPAALLFVLTFTASISLINSALCRERERQALLSVKQALDDPSNFLSSWDAAVDCCEWDGVLCNNLTGHVSELHLQSPDSGPGLGGKIDTSLLSLKHLRFLDLSQNDFTGTQIPGFFGSLVSLEYLNLSYAGFRGIIPHHLGNLSNLHTLDLSGSLAVDSLEWLSGLSHLEFLNSNYANLSKVPNWLQVVNKLPNLTELHLSSCGLDHIAPLNNTNFSSLAVLDLSSNEFQSLVPNWIFSLTNLVSLQLQRNNFEGPIPSAEKT</sequence>
<evidence type="ECO:0000256" key="2">
    <source>
        <dbReference type="ARBA" id="ARBA00022614"/>
    </source>
</evidence>
<dbReference type="PANTHER" id="PTHR48063">
    <property type="entry name" value="LRR RECEPTOR-LIKE KINASE"/>
    <property type="match status" value="1"/>
</dbReference>
<dbReference type="Pfam" id="PF08263">
    <property type="entry name" value="LRRNT_2"/>
    <property type="match status" value="1"/>
</dbReference>
<evidence type="ECO:0000256" key="1">
    <source>
        <dbReference type="ARBA" id="ARBA00004479"/>
    </source>
</evidence>